<name>A0A024B1I9_9CAUD</name>
<reference evidence="6" key="1">
    <citation type="submission" date="2014-09" db="EMBL/GenBank/DDBJ databases">
        <authorList>
            <person name="Sauder A.B."/>
            <person name="McKenzie Q.R."/>
            <person name="Temple L.M."/>
            <person name="Alexis B.K."/>
            <person name="Al-Atrache Z."/>
            <person name="Lewis L.O."/>
            <person name="Loesser-Casey K.E."/>
            <person name="Mitchell K.J."/>
        </authorList>
    </citation>
    <scope>NUCLEOTIDE SEQUENCE [LARGE SCALE GENOMIC DNA]</scope>
</reference>
<evidence type="ECO:0000259" key="4">
    <source>
        <dbReference type="PROSITE" id="PS51032"/>
    </source>
</evidence>
<dbReference type="EMBL" id="KJ489400">
    <property type="protein sequence ID" value="AHZ10504.1"/>
    <property type="molecule type" value="Genomic_DNA"/>
</dbReference>
<protein>
    <recommendedName>
        <fullName evidence="4">AP2/ERF domain-containing protein</fullName>
    </recommendedName>
</protein>
<evidence type="ECO:0000256" key="1">
    <source>
        <dbReference type="ARBA" id="ARBA00023015"/>
    </source>
</evidence>
<dbReference type="PROSITE" id="PS51032">
    <property type="entry name" value="AP2_ERF"/>
    <property type="match status" value="1"/>
</dbReference>
<dbReference type="SUPFAM" id="SSF54171">
    <property type="entry name" value="DNA-binding domain"/>
    <property type="match status" value="1"/>
</dbReference>
<accession>A0A024B1I9</accession>
<dbReference type="InterPro" id="IPR001471">
    <property type="entry name" value="AP2/ERF_dom"/>
</dbReference>
<keyword evidence="1" id="KW-0805">Transcription regulation</keyword>
<dbReference type="RefSeq" id="YP_009035389.1">
    <property type="nucleotide sequence ID" value="NC_024205.1"/>
</dbReference>
<proteinExistence type="predicted"/>
<dbReference type="GO" id="GO:0003700">
    <property type="term" value="F:DNA-binding transcription factor activity"/>
    <property type="evidence" value="ECO:0007669"/>
    <property type="project" value="InterPro"/>
</dbReference>
<dbReference type="Proteomes" id="UP000026905">
    <property type="component" value="Segment"/>
</dbReference>
<dbReference type="Gene3D" id="3.30.730.10">
    <property type="entry name" value="AP2/ERF domain"/>
    <property type="match status" value="1"/>
</dbReference>
<dbReference type="InterPro" id="IPR016177">
    <property type="entry name" value="DNA-bd_dom_sf"/>
</dbReference>
<feature type="domain" description="AP2/ERF" evidence="4">
    <location>
        <begin position="172"/>
        <end position="214"/>
    </location>
</feature>
<sequence>MSSIGKIINPADRVGQVGTNNYGSKMTVIEYKDYQNVTVRFEDGYVATGTWQQFQRGAIKSAYDKSVAGVGYIGEGDNINPEVYKHWRGMLTRCYDDGTKERQKSYTSCVVDSEWHNYQNFANWYKDNMYVVENDRLELDKDLLGKGSKVYSKDTCLLLPSRINKLLITNESRRGDLPVGVVRHHGKFIAQVRVNGTKKWLGTFDTPEEASKAYVLGKEEEVKRFAHEYRDVIPTKVFEALMNYKLLSF</sequence>
<dbReference type="SMART" id="SM00380">
    <property type="entry name" value="AP2"/>
    <property type="match status" value="1"/>
</dbReference>
<evidence type="ECO:0000256" key="2">
    <source>
        <dbReference type="ARBA" id="ARBA00023125"/>
    </source>
</evidence>
<dbReference type="GeneID" id="19525254"/>
<keyword evidence="2" id="KW-0238">DNA-binding</keyword>
<dbReference type="GO" id="GO:0003677">
    <property type="term" value="F:DNA binding"/>
    <property type="evidence" value="ECO:0007669"/>
    <property type="project" value="UniProtKB-KW"/>
</dbReference>
<evidence type="ECO:0000256" key="3">
    <source>
        <dbReference type="ARBA" id="ARBA00023163"/>
    </source>
</evidence>
<dbReference type="KEGG" id="vg:19525254"/>
<dbReference type="InterPro" id="IPR036955">
    <property type="entry name" value="AP2/ERF_dom_sf"/>
</dbReference>
<evidence type="ECO:0000313" key="6">
    <source>
        <dbReference type="Proteomes" id="UP000026905"/>
    </source>
</evidence>
<keyword evidence="3" id="KW-0804">Transcription</keyword>
<organism evidence="5 6">
    <name type="scientific">Bacillus phage Hoody T</name>
    <dbReference type="NCBI Taxonomy" id="1486660"/>
    <lineage>
        <taxon>Viruses</taxon>
        <taxon>Duplodnaviria</taxon>
        <taxon>Heunggongvirae</taxon>
        <taxon>Uroviricota</taxon>
        <taxon>Caudoviricetes</taxon>
        <taxon>Herelleviridae</taxon>
        <taxon>Bastillevirinae</taxon>
        <taxon>Bastillevirus</taxon>
        <taxon>Bastillevirus hoodyT</taxon>
    </lineage>
</organism>
<evidence type="ECO:0000313" key="5">
    <source>
        <dbReference type="EMBL" id="AHZ10504.1"/>
    </source>
</evidence>
<keyword evidence="6" id="KW-1185">Reference proteome</keyword>